<feature type="domain" description="Sulfatase-modifying factor enzyme-like" evidence="2">
    <location>
        <begin position="544"/>
        <end position="746"/>
    </location>
</feature>
<comment type="caution">
    <text evidence="3">The sequence shown here is derived from an EMBL/GenBank/DDBJ whole genome shotgun (WGS) entry which is preliminary data.</text>
</comment>
<evidence type="ECO:0000256" key="1">
    <source>
        <dbReference type="SAM" id="SignalP"/>
    </source>
</evidence>
<dbReference type="Proteomes" id="UP000604046">
    <property type="component" value="Unassembled WGS sequence"/>
</dbReference>
<keyword evidence="1" id="KW-0732">Signal</keyword>
<keyword evidence="4" id="KW-1185">Reference proteome</keyword>
<dbReference type="InterPro" id="IPR051043">
    <property type="entry name" value="Sulfatase_Mod_Factor_Kinase"/>
</dbReference>
<reference evidence="3" key="1">
    <citation type="submission" date="2021-02" db="EMBL/GenBank/DDBJ databases">
        <authorList>
            <person name="Dougan E. K."/>
            <person name="Rhodes N."/>
            <person name="Thang M."/>
            <person name="Chan C."/>
        </authorList>
    </citation>
    <scope>NUCLEOTIDE SEQUENCE</scope>
</reference>
<dbReference type="AlphaFoldDB" id="A0A812G7E4"/>
<evidence type="ECO:0000313" key="3">
    <source>
        <dbReference type="EMBL" id="CAE6921565.1"/>
    </source>
</evidence>
<feature type="chain" id="PRO_5032508623" evidence="1">
    <location>
        <begin position="18"/>
        <end position="777"/>
    </location>
</feature>
<dbReference type="OrthoDB" id="659at2759"/>
<gene>
    <name evidence="3" type="primary">pkn1</name>
    <name evidence="3" type="ORF">SNAT2548_LOCUS483</name>
</gene>
<accession>A0A812G7E4</accession>
<organism evidence="3 4">
    <name type="scientific">Symbiodinium natans</name>
    <dbReference type="NCBI Taxonomy" id="878477"/>
    <lineage>
        <taxon>Eukaryota</taxon>
        <taxon>Sar</taxon>
        <taxon>Alveolata</taxon>
        <taxon>Dinophyceae</taxon>
        <taxon>Suessiales</taxon>
        <taxon>Symbiodiniaceae</taxon>
        <taxon>Symbiodinium</taxon>
    </lineage>
</organism>
<sequence>MTSKWLALPMLFQTSLGKDCWSPPETLAAPKLNQSHSEWLAELKSWRHNHSQGYNAEAYRDPSLTWTRTSFVQPQIHLYDLFLFNGSWTVDRYLDDLDHRYGGIDSVLIWPTYTNIGIDERNQFDYFRAVPGGLAALSNLTEAFHKRNVKVLWAYNPWDQATREEGQHWDVMASLLKASGGDGFNGDTMKTIPKAFWQAGQARSYSFAAEPEGGGIPCNDDDYSSAGWTPLGWGYFGHKRADGMTMDYDFEPGVDKMKWLDPKGRHLTHVCDRWSKSRAAAIQLAFFNGDGYESWENIWGLFNKVTDRDAELLRRSATLLRWAGQRNLSHDFDNWIPHAPEATDALHGIFASRFEKDGEALWLLINKGNRSEITVHVPATYLGKGYELFDLYHGLRVSPNGGVVNASIEAIGISALFATTRGAPQELLEKMRVMSKHPLAMFSETWHVLQQEMDARPSSKVFNASSPPPEMVLLPRVNFNFAVSGTEFEGGCDPTDDPNQVCCTSACREHGGPGCQCGVMQLEYFGVDVQYPWETRPDRNHKKELDLGPLLFDRDLVTNSDYLQYLNASGYHPADKFNFLKHWDMGRPKPGDEQKPAVNIGFQEAEAYCRYYGKRLPHSYEWQLAAQGQDGRRYPWGHDWDPSAVPPPGHDPVAIAQYEKGASVFGVRDLVGNVWQYTDSFRDEHTRAVLLRGSSRYNPQVSEAFPSLHQSVNWYFPPAHELNKHSKYFLMSNSYERAGTLGFRCVADVANGAAAPYHYHNHHSTDDYADRPEVQFI</sequence>
<dbReference type="Pfam" id="PF03781">
    <property type="entry name" value="FGE-sulfatase"/>
    <property type="match status" value="1"/>
</dbReference>
<dbReference type="SUPFAM" id="SSF56436">
    <property type="entry name" value="C-type lectin-like"/>
    <property type="match status" value="1"/>
</dbReference>
<dbReference type="GO" id="GO:0120147">
    <property type="term" value="F:formylglycine-generating oxidase activity"/>
    <property type="evidence" value="ECO:0007669"/>
    <property type="project" value="TreeGrafter"/>
</dbReference>
<dbReference type="PANTHER" id="PTHR23150">
    <property type="entry name" value="SULFATASE MODIFYING FACTOR 1, 2"/>
    <property type="match status" value="1"/>
</dbReference>
<dbReference type="Gene3D" id="3.90.1580.10">
    <property type="entry name" value="paralog of FGE (formylglycine-generating enzyme)"/>
    <property type="match status" value="1"/>
</dbReference>
<proteinExistence type="predicted"/>
<feature type="signal peptide" evidence="1">
    <location>
        <begin position="1"/>
        <end position="17"/>
    </location>
</feature>
<dbReference type="PANTHER" id="PTHR23150:SF19">
    <property type="entry name" value="FORMYLGLYCINE-GENERATING ENZYME"/>
    <property type="match status" value="1"/>
</dbReference>
<dbReference type="InterPro" id="IPR005532">
    <property type="entry name" value="SUMF_dom"/>
</dbReference>
<name>A0A812G7E4_9DINO</name>
<dbReference type="InterPro" id="IPR042095">
    <property type="entry name" value="SUMF_sf"/>
</dbReference>
<evidence type="ECO:0000313" key="4">
    <source>
        <dbReference type="Proteomes" id="UP000604046"/>
    </source>
</evidence>
<dbReference type="InterPro" id="IPR016187">
    <property type="entry name" value="CTDL_fold"/>
</dbReference>
<protein>
    <submittedName>
        <fullName evidence="3">Pkn1 protein</fullName>
    </submittedName>
</protein>
<evidence type="ECO:0000259" key="2">
    <source>
        <dbReference type="Pfam" id="PF03781"/>
    </source>
</evidence>
<dbReference type="EMBL" id="CAJNDS010000024">
    <property type="protein sequence ID" value="CAE6921565.1"/>
    <property type="molecule type" value="Genomic_DNA"/>
</dbReference>